<dbReference type="PANTHER" id="PTHR42756:SF1">
    <property type="entry name" value="TRANSCRIPTIONAL REPRESSOR OF EMRAB OPERON"/>
    <property type="match status" value="1"/>
</dbReference>
<evidence type="ECO:0000259" key="4">
    <source>
        <dbReference type="PROSITE" id="PS50995"/>
    </source>
</evidence>
<proteinExistence type="predicted"/>
<dbReference type="GO" id="GO:0003700">
    <property type="term" value="F:DNA-binding transcription factor activity"/>
    <property type="evidence" value="ECO:0007669"/>
    <property type="project" value="InterPro"/>
</dbReference>
<dbReference type="SUPFAM" id="SSF46785">
    <property type="entry name" value="Winged helix' DNA-binding domain"/>
    <property type="match status" value="1"/>
</dbReference>
<reference evidence="5 6" key="1">
    <citation type="journal article" date="2020" name="Nature">
        <title>Bacterial chemolithoautotrophy via manganese oxidation.</title>
        <authorList>
            <person name="Yu H."/>
            <person name="Leadbetter J.R."/>
        </authorList>
    </citation>
    <scope>NUCLEOTIDE SEQUENCE [LARGE SCALE GENOMIC DNA]</scope>
    <source>
        <strain evidence="5 6">Mn-1</strain>
    </source>
</reference>
<evidence type="ECO:0000313" key="5">
    <source>
        <dbReference type="EMBL" id="NKE71228.1"/>
    </source>
</evidence>
<keyword evidence="1" id="KW-0805">Transcription regulation</keyword>
<feature type="domain" description="HTH marR-type" evidence="4">
    <location>
        <begin position="12"/>
        <end position="144"/>
    </location>
</feature>
<dbReference type="InterPro" id="IPR036390">
    <property type="entry name" value="WH_DNA-bd_sf"/>
</dbReference>
<dbReference type="RefSeq" id="WP_168059671.1">
    <property type="nucleotide sequence ID" value="NZ_VTOW01000002.1"/>
</dbReference>
<organism evidence="5 6">
    <name type="scientific">Candidatus Manganitrophus noduliformans</name>
    <dbReference type="NCBI Taxonomy" id="2606439"/>
    <lineage>
        <taxon>Bacteria</taxon>
        <taxon>Pseudomonadati</taxon>
        <taxon>Nitrospirota</taxon>
        <taxon>Nitrospiria</taxon>
        <taxon>Candidatus Troglogloeales</taxon>
        <taxon>Candidatus Manganitrophaceae</taxon>
        <taxon>Candidatus Manganitrophus</taxon>
    </lineage>
</organism>
<evidence type="ECO:0000256" key="1">
    <source>
        <dbReference type="ARBA" id="ARBA00023015"/>
    </source>
</evidence>
<protein>
    <submittedName>
        <fullName evidence="5">MarR family transcriptional regulator</fullName>
    </submittedName>
</protein>
<name>A0A7X6IB44_9BACT</name>
<sequence>MGKKTVSKKTAIAEIVQSFRKIFKAIHRYSEEVLKAFGVTGPQLWLLKTLRDEGGTSVGELSQKMYLHISTVSGIIDRLEKKGSVARKREAPDRRVVTVHLTPAGKRIVDKAPEPFQGKLLYSLENLSKEEVSEMHQALQKIVHLMELEQIEATFFFGEE</sequence>
<evidence type="ECO:0000313" key="6">
    <source>
        <dbReference type="Proteomes" id="UP000534783"/>
    </source>
</evidence>
<dbReference type="InterPro" id="IPR036388">
    <property type="entry name" value="WH-like_DNA-bd_sf"/>
</dbReference>
<keyword evidence="6" id="KW-1185">Reference proteome</keyword>
<dbReference type="Gene3D" id="1.10.10.10">
    <property type="entry name" value="Winged helix-like DNA-binding domain superfamily/Winged helix DNA-binding domain"/>
    <property type="match status" value="1"/>
</dbReference>
<evidence type="ECO:0000256" key="3">
    <source>
        <dbReference type="ARBA" id="ARBA00023163"/>
    </source>
</evidence>
<dbReference type="AlphaFoldDB" id="A0A7X6IB44"/>
<dbReference type="PANTHER" id="PTHR42756">
    <property type="entry name" value="TRANSCRIPTIONAL REGULATOR, MARR"/>
    <property type="match status" value="1"/>
</dbReference>
<dbReference type="Pfam" id="PF01047">
    <property type="entry name" value="MarR"/>
    <property type="match status" value="1"/>
</dbReference>
<dbReference type="Proteomes" id="UP000534783">
    <property type="component" value="Unassembled WGS sequence"/>
</dbReference>
<evidence type="ECO:0000256" key="2">
    <source>
        <dbReference type="ARBA" id="ARBA00023125"/>
    </source>
</evidence>
<comment type="caution">
    <text evidence="5">The sequence shown here is derived from an EMBL/GenBank/DDBJ whole genome shotgun (WGS) entry which is preliminary data.</text>
</comment>
<dbReference type="EMBL" id="VTOW01000002">
    <property type="protein sequence ID" value="NKE71228.1"/>
    <property type="molecule type" value="Genomic_DNA"/>
</dbReference>
<dbReference type="SMART" id="SM00347">
    <property type="entry name" value="HTH_MARR"/>
    <property type="match status" value="1"/>
</dbReference>
<accession>A0A7X6IB44</accession>
<gene>
    <name evidence="5" type="ORF">MNODULE_10815</name>
</gene>
<keyword evidence="2" id="KW-0238">DNA-binding</keyword>
<dbReference type="InterPro" id="IPR000835">
    <property type="entry name" value="HTH_MarR-typ"/>
</dbReference>
<dbReference type="GO" id="GO:0003677">
    <property type="term" value="F:DNA binding"/>
    <property type="evidence" value="ECO:0007669"/>
    <property type="project" value="UniProtKB-KW"/>
</dbReference>
<dbReference type="PRINTS" id="PR00598">
    <property type="entry name" value="HTHMARR"/>
</dbReference>
<dbReference type="PROSITE" id="PS50995">
    <property type="entry name" value="HTH_MARR_2"/>
    <property type="match status" value="1"/>
</dbReference>
<keyword evidence="3" id="KW-0804">Transcription</keyword>